<protein>
    <submittedName>
        <fullName evidence="1">Uncharacterized protein</fullName>
    </submittedName>
</protein>
<proteinExistence type="predicted"/>
<organism evidence="1 2">
    <name type="scientific">Hymenobacter coccineus</name>
    <dbReference type="NCBI Taxonomy" id="1908235"/>
    <lineage>
        <taxon>Bacteria</taxon>
        <taxon>Pseudomonadati</taxon>
        <taxon>Bacteroidota</taxon>
        <taxon>Cytophagia</taxon>
        <taxon>Cytophagales</taxon>
        <taxon>Hymenobacteraceae</taxon>
        <taxon>Hymenobacter</taxon>
    </lineage>
</organism>
<sequence length="80" mass="8747">MLGLLALFGAYVALEYYRPKPLDWSPTYINKDKIPYGTFVLFDQLPRLLGTDSVATVRQSAYVQLTGPGAGRHRGGGALC</sequence>
<dbReference type="EMBL" id="MDZA01000124">
    <property type="protein sequence ID" value="OGX90620.1"/>
    <property type="molecule type" value="Genomic_DNA"/>
</dbReference>
<evidence type="ECO:0000313" key="1">
    <source>
        <dbReference type="EMBL" id="OGX90620.1"/>
    </source>
</evidence>
<keyword evidence="2" id="KW-1185">Reference proteome</keyword>
<name>A0A1G1TIC4_9BACT</name>
<dbReference type="Proteomes" id="UP000177506">
    <property type="component" value="Unassembled WGS sequence"/>
</dbReference>
<reference evidence="1 2" key="1">
    <citation type="submission" date="2016-08" db="EMBL/GenBank/DDBJ databases">
        <title>Hymenobacter coccineus sp. nov., Hymenobacter lapidarius sp. nov. and Hymenobacter glacialis sp. nov., isolated from Antarctic soil.</title>
        <authorList>
            <person name="Sedlacek I."/>
            <person name="Kralova S."/>
            <person name="Kyrova K."/>
            <person name="Maslanova I."/>
            <person name="Stankova E."/>
            <person name="Vrbovska V."/>
            <person name="Nemec M."/>
            <person name="Bartak M."/>
            <person name="Svec P."/>
            <person name="Busse H.-J."/>
            <person name="Pantucek R."/>
        </authorList>
    </citation>
    <scope>NUCLEOTIDE SEQUENCE [LARGE SCALE GENOMIC DNA]</scope>
    <source>
        <strain evidence="1 2">CCM 8649</strain>
    </source>
</reference>
<dbReference type="AlphaFoldDB" id="A0A1G1TIC4"/>
<comment type="caution">
    <text evidence="1">The sequence shown here is derived from an EMBL/GenBank/DDBJ whole genome shotgun (WGS) entry which is preliminary data.</text>
</comment>
<accession>A0A1G1TIC4</accession>
<evidence type="ECO:0000313" key="2">
    <source>
        <dbReference type="Proteomes" id="UP000177506"/>
    </source>
</evidence>
<gene>
    <name evidence="1" type="ORF">BEN49_22135</name>
</gene>